<protein>
    <submittedName>
        <fullName evidence="4">Uncharacterized protein</fullName>
    </submittedName>
</protein>
<feature type="region of interest" description="Disordered" evidence="1">
    <location>
        <begin position="82"/>
        <end position="113"/>
    </location>
</feature>
<sequence>MAQMIRRIPVRVDYLDGSFELALCTGADTIAFERQYDLSANKVSERLEYIWFVAWHNLKRFGKTQLDFDSWMDTVGQVGNDEAAGDTDIAPLENPAPTGSSATLVTSSDLLPL</sequence>
<name>A0A6J5R6T1_9CAUD</name>
<accession>A0A6J5R6T1</accession>
<evidence type="ECO:0000313" key="2">
    <source>
        <dbReference type="EMBL" id="CAB4134713.1"/>
    </source>
</evidence>
<feature type="compositionally biased region" description="Polar residues" evidence="1">
    <location>
        <begin position="97"/>
        <end position="113"/>
    </location>
</feature>
<dbReference type="EMBL" id="LR797182">
    <property type="protein sequence ID" value="CAB4192563.1"/>
    <property type="molecule type" value="Genomic_DNA"/>
</dbReference>
<evidence type="ECO:0000313" key="4">
    <source>
        <dbReference type="EMBL" id="CAB4192563.1"/>
    </source>
</evidence>
<reference evidence="4" key="1">
    <citation type="submission" date="2020-05" db="EMBL/GenBank/DDBJ databases">
        <authorList>
            <person name="Chiriac C."/>
            <person name="Salcher M."/>
            <person name="Ghai R."/>
            <person name="Kavagutti S V."/>
        </authorList>
    </citation>
    <scope>NUCLEOTIDE SEQUENCE</scope>
</reference>
<organism evidence="4">
    <name type="scientific">uncultured Caudovirales phage</name>
    <dbReference type="NCBI Taxonomy" id="2100421"/>
    <lineage>
        <taxon>Viruses</taxon>
        <taxon>Duplodnaviria</taxon>
        <taxon>Heunggongvirae</taxon>
        <taxon>Uroviricota</taxon>
        <taxon>Caudoviricetes</taxon>
        <taxon>Peduoviridae</taxon>
        <taxon>Maltschvirus</taxon>
        <taxon>Maltschvirus maltsch</taxon>
    </lineage>
</organism>
<dbReference type="EMBL" id="LR796292">
    <property type="protein sequence ID" value="CAB4134713.1"/>
    <property type="molecule type" value="Genomic_DNA"/>
</dbReference>
<gene>
    <name evidence="4" type="ORF">UFOVP1231_42</name>
    <name evidence="2" type="ORF">UFOVP283_4</name>
    <name evidence="3" type="ORF">UFOVP957_44</name>
</gene>
<evidence type="ECO:0000256" key="1">
    <source>
        <dbReference type="SAM" id="MobiDB-lite"/>
    </source>
</evidence>
<proteinExistence type="predicted"/>
<evidence type="ECO:0000313" key="3">
    <source>
        <dbReference type="EMBL" id="CAB4174443.1"/>
    </source>
</evidence>
<dbReference type="EMBL" id="LR796918">
    <property type="protein sequence ID" value="CAB4174443.1"/>
    <property type="molecule type" value="Genomic_DNA"/>
</dbReference>